<proteinExistence type="predicted"/>
<protein>
    <submittedName>
        <fullName evidence="1">Uncharacterized protein</fullName>
    </submittedName>
</protein>
<dbReference type="PANTHER" id="PTHR33401:SF19">
    <property type="entry name" value="(RAPE) HYPOTHETICAL PROTEIN"/>
    <property type="match status" value="1"/>
</dbReference>
<dbReference type="PANTHER" id="PTHR33401">
    <property type="entry name" value="LIGHT-HARVESTING COMPLEX-LIKE PROTEIN OHP2, CHLOROPLASTIC"/>
    <property type="match status" value="1"/>
</dbReference>
<accession>B9SBP2</accession>
<dbReference type="EMBL" id="EQ973915">
    <property type="protein sequence ID" value="EEF38990.1"/>
    <property type="molecule type" value="Genomic_DNA"/>
</dbReference>
<evidence type="ECO:0000313" key="1">
    <source>
        <dbReference type="EMBL" id="EEF38990.1"/>
    </source>
</evidence>
<dbReference type="AlphaFoldDB" id="B9SBP2"/>
<gene>
    <name evidence="1" type="ORF">RCOM_0343080</name>
</gene>
<dbReference type="Proteomes" id="UP000008311">
    <property type="component" value="Unassembled WGS sequence"/>
</dbReference>
<sequence length="125" mass="13860">MRVLFCKIHCPSFICFCKPSASLLYTAAGPLKLESRPHVPSSTTATTTTTATVISVAITDSINEVIEESLDVVVDEKQSQGLKSSLKKSSLLDSEQVDEKKKKTVQWMDLLGKELVQIREFESRL</sequence>
<dbReference type="FunCoup" id="B9SBP2">
    <property type="interactions" value="334"/>
</dbReference>
<evidence type="ECO:0000313" key="2">
    <source>
        <dbReference type="Proteomes" id="UP000008311"/>
    </source>
</evidence>
<dbReference type="InParanoid" id="B9SBP2"/>
<organism evidence="1 2">
    <name type="scientific">Ricinus communis</name>
    <name type="common">Castor bean</name>
    <dbReference type="NCBI Taxonomy" id="3988"/>
    <lineage>
        <taxon>Eukaryota</taxon>
        <taxon>Viridiplantae</taxon>
        <taxon>Streptophyta</taxon>
        <taxon>Embryophyta</taxon>
        <taxon>Tracheophyta</taxon>
        <taxon>Spermatophyta</taxon>
        <taxon>Magnoliopsida</taxon>
        <taxon>eudicotyledons</taxon>
        <taxon>Gunneridae</taxon>
        <taxon>Pentapetalae</taxon>
        <taxon>rosids</taxon>
        <taxon>fabids</taxon>
        <taxon>Malpighiales</taxon>
        <taxon>Euphorbiaceae</taxon>
        <taxon>Acalyphoideae</taxon>
        <taxon>Acalypheae</taxon>
        <taxon>Ricinus</taxon>
    </lineage>
</organism>
<reference evidence="2" key="1">
    <citation type="journal article" date="2010" name="Nat. Biotechnol.">
        <title>Draft genome sequence of the oilseed species Ricinus communis.</title>
        <authorList>
            <person name="Chan A.P."/>
            <person name="Crabtree J."/>
            <person name="Zhao Q."/>
            <person name="Lorenzi H."/>
            <person name="Orvis J."/>
            <person name="Puiu D."/>
            <person name="Melake-Berhan A."/>
            <person name="Jones K.M."/>
            <person name="Redman J."/>
            <person name="Chen G."/>
            <person name="Cahoon E.B."/>
            <person name="Gedil M."/>
            <person name="Stanke M."/>
            <person name="Haas B.J."/>
            <person name="Wortman J.R."/>
            <person name="Fraser-Liggett C.M."/>
            <person name="Ravel J."/>
            <person name="Rabinowicz P.D."/>
        </authorList>
    </citation>
    <scope>NUCLEOTIDE SEQUENCE [LARGE SCALE GENOMIC DNA]</scope>
    <source>
        <strain evidence="2">cv. Hale</strain>
    </source>
</reference>
<name>B9SBP2_RICCO</name>
<keyword evidence="2" id="KW-1185">Reference proteome</keyword>